<dbReference type="AlphaFoldDB" id="A0A7J8NEM5"/>
<evidence type="ECO:0008006" key="3">
    <source>
        <dbReference type="Google" id="ProtNLM"/>
    </source>
</evidence>
<proteinExistence type="predicted"/>
<dbReference type="PANTHER" id="PTHR47186:SF13">
    <property type="entry name" value="DISEASE RESISTANCE PROTEIN RGA3"/>
    <property type="match status" value="1"/>
</dbReference>
<name>A0A7J8NEM5_9ROSI</name>
<evidence type="ECO:0000313" key="2">
    <source>
        <dbReference type="Proteomes" id="UP000593572"/>
    </source>
</evidence>
<dbReference type="EMBL" id="JABEZX010148748">
    <property type="protein sequence ID" value="MBA0575302.1"/>
    <property type="molecule type" value="Genomic_DNA"/>
</dbReference>
<dbReference type="PANTHER" id="PTHR47186">
    <property type="entry name" value="LEUCINE-RICH REPEAT-CONTAINING PROTEIN 57"/>
    <property type="match status" value="1"/>
</dbReference>
<dbReference type="Proteomes" id="UP000593572">
    <property type="component" value="Unassembled WGS sequence"/>
</dbReference>
<protein>
    <recommendedName>
        <fullName evidence="3">NB-ARC domain-containing protein</fullName>
    </recommendedName>
</protein>
<gene>
    <name evidence="1" type="ORF">Golob_028039</name>
</gene>
<comment type="caution">
    <text evidence="1">The sequence shown here is derived from an EMBL/GenBank/DDBJ whole genome shotgun (WGS) entry which is preliminary data.</text>
</comment>
<evidence type="ECO:0000313" key="1">
    <source>
        <dbReference type="EMBL" id="MBA0575302.1"/>
    </source>
</evidence>
<dbReference type="SUPFAM" id="SSF52058">
    <property type="entry name" value="L domain-like"/>
    <property type="match status" value="1"/>
</dbReference>
<keyword evidence="2" id="KW-1185">Reference proteome</keyword>
<reference evidence="1 2" key="1">
    <citation type="journal article" date="2019" name="Genome Biol. Evol.">
        <title>Insights into the evolution of the New World diploid cottons (Gossypium, subgenus Houzingenia) based on genome sequencing.</title>
        <authorList>
            <person name="Grover C.E."/>
            <person name="Arick M.A. 2nd"/>
            <person name="Thrash A."/>
            <person name="Conover J.L."/>
            <person name="Sanders W.S."/>
            <person name="Peterson D.G."/>
            <person name="Frelichowski J.E."/>
            <person name="Scheffler J.A."/>
            <person name="Scheffler B.E."/>
            <person name="Wendel J.F."/>
        </authorList>
    </citation>
    <scope>NUCLEOTIDE SEQUENCE [LARGE SCALE GENOMIC DNA]</scope>
    <source>
        <strain evidence="1">157</strain>
        <tissue evidence="1">Leaf</tissue>
    </source>
</reference>
<organism evidence="1 2">
    <name type="scientific">Gossypium lobatum</name>
    <dbReference type="NCBI Taxonomy" id="34289"/>
    <lineage>
        <taxon>Eukaryota</taxon>
        <taxon>Viridiplantae</taxon>
        <taxon>Streptophyta</taxon>
        <taxon>Embryophyta</taxon>
        <taxon>Tracheophyta</taxon>
        <taxon>Spermatophyta</taxon>
        <taxon>Magnoliopsida</taxon>
        <taxon>eudicotyledons</taxon>
        <taxon>Gunneridae</taxon>
        <taxon>Pentapetalae</taxon>
        <taxon>rosids</taxon>
        <taxon>malvids</taxon>
        <taxon>Malvales</taxon>
        <taxon>Malvaceae</taxon>
        <taxon>Malvoideae</taxon>
        <taxon>Gossypium</taxon>
    </lineage>
</organism>
<sequence length="153" mass="17650">MKRVKEIPNVICLLQNLQTLILDGCTTVEELPRDVQNLSGLPMQSITTKQRFLPENGVGRLICLRFLAITGCQNLKYLPQGIHLLTFLTTLIFRDCNTLTLLTLMYFILQKLVVEFDNAMMSACLKGYHRMGKQFGSYSKHKLMYFLECFYIT</sequence>
<dbReference type="InterPro" id="IPR032675">
    <property type="entry name" value="LRR_dom_sf"/>
</dbReference>
<accession>A0A7J8NEM5</accession>
<dbReference type="Gene3D" id="3.80.10.10">
    <property type="entry name" value="Ribonuclease Inhibitor"/>
    <property type="match status" value="1"/>
</dbReference>